<evidence type="ECO:0000313" key="3">
    <source>
        <dbReference type="Proteomes" id="UP000827138"/>
    </source>
</evidence>
<protein>
    <submittedName>
        <fullName evidence="2">SDR family oxidoreductase</fullName>
    </submittedName>
</protein>
<proteinExistence type="predicted"/>
<dbReference type="EMBL" id="CP080647">
    <property type="protein sequence ID" value="QYX82121.1"/>
    <property type="molecule type" value="Genomic_DNA"/>
</dbReference>
<gene>
    <name evidence="2" type="ORF">K1J60_41205</name>
</gene>
<dbReference type="Proteomes" id="UP000827138">
    <property type="component" value="Chromosome"/>
</dbReference>
<accession>A0ABX8Y1R2</accession>
<name>A0ABX8Y1R2_9ACTN</name>
<evidence type="ECO:0000256" key="1">
    <source>
        <dbReference type="SAM" id="MobiDB-lite"/>
    </source>
</evidence>
<dbReference type="CDD" id="cd05233">
    <property type="entry name" value="SDR_c"/>
    <property type="match status" value="1"/>
</dbReference>
<evidence type="ECO:0000313" key="2">
    <source>
        <dbReference type="EMBL" id="QYX82121.1"/>
    </source>
</evidence>
<dbReference type="Gene3D" id="3.40.50.720">
    <property type="entry name" value="NAD(P)-binding Rossmann-like Domain"/>
    <property type="match status" value="1"/>
</dbReference>
<organism evidence="2 3">
    <name type="scientific">Streptomyces akebiae</name>
    <dbReference type="NCBI Taxonomy" id="2865673"/>
    <lineage>
        <taxon>Bacteria</taxon>
        <taxon>Bacillati</taxon>
        <taxon>Actinomycetota</taxon>
        <taxon>Actinomycetes</taxon>
        <taxon>Kitasatosporales</taxon>
        <taxon>Streptomycetaceae</taxon>
        <taxon>Streptomyces</taxon>
    </lineage>
</organism>
<dbReference type="SUPFAM" id="SSF51735">
    <property type="entry name" value="NAD(P)-binding Rossmann-fold domains"/>
    <property type="match status" value="1"/>
</dbReference>
<feature type="region of interest" description="Disordered" evidence="1">
    <location>
        <begin position="89"/>
        <end position="114"/>
    </location>
</feature>
<keyword evidence="3" id="KW-1185">Reference proteome</keyword>
<dbReference type="InterPro" id="IPR036291">
    <property type="entry name" value="NAD(P)-bd_dom_sf"/>
</dbReference>
<reference evidence="2 3" key="1">
    <citation type="submission" date="2021-08" db="EMBL/GenBank/DDBJ databases">
        <authorList>
            <person name="Ping M."/>
        </authorList>
    </citation>
    <scope>NUCLEOTIDE SEQUENCE [LARGE SCALE GENOMIC DNA]</scope>
    <source>
        <strain evidence="2 3">MG28</strain>
    </source>
</reference>
<sequence>MAVLGRRREPLHETVAGFDTKRVEVIEADITDATALDGAVAAVVRRFGHLDVNFANAGTYEPSGVNAFDDDAWERQRSVNLDAVICRASPSGPTEYGSTPSRPPSLYPGSPRSV</sequence>
<dbReference type="Pfam" id="PF00106">
    <property type="entry name" value="adh_short"/>
    <property type="match status" value="1"/>
</dbReference>
<dbReference type="InterPro" id="IPR002347">
    <property type="entry name" value="SDR_fam"/>
</dbReference>